<comment type="caution">
    <text evidence="5">The sequence shown here is derived from an EMBL/GenBank/DDBJ whole genome shotgun (WGS) entry which is preliminary data.</text>
</comment>
<evidence type="ECO:0000256" key="2">
    <source>
        <dbReference type="SAM" id="MobiDB-lite"/>
    </source>
</evidence>
<gene>
    <name evidence="5" type="ORF">Xinn_03712</name>
</gene>
<dbReference type="InterPro" id="IPR011050">
    <property type="entry name" value="Pectin_lyase_fold/virulence"/>
</dbReference>
<dbReference type="PANTHER" id="PTHR35037:SF3">
    <property type="entry name" value="C-TERMINAL REGION OF AIDA-LIKE PROTEIN"/>
    <property type="match status" value="1"/>
</dbReference>
<dbReference type="Pfam" id="PF12951">
    <property type="entry name" value="PATR"/>
    <property type="match status" value="5"/>
</dbReference>
<dbReference type="Pfam" id="PF18883">
    <property type="entry name" value="AC_1"/>
    <property type="match status" value="1"/>
</dbReference>
<dbReference type="InterPro" id="IPR043990">
    <property type="entry name" value="AC_1"/>
</dbReference>
<dbReference type="SMART" id="SM00869">
    <property type="entry name" value="Autotransporter"/>
    <property type="match status" value="1"/>
</dbReference>
<dbReference type="NCBIfam" id="TIGR02601">
    <property type="entry name" value="autotrns_rpt"/>
    <property type="match status" value="5"/>
</dbReference>
<feature type="domain" description="Autotransporter" evidence="4">
    <location>
        <begin position="1560"/>
        <end position="1845"/>
    </location>
</feature>
<evidence type="ECO:0000256" key="3">
    <source>
        <dbReference type="SAM" id="SignalP"/>
    </source>
</evidence>
<dbReference type="InterPro" id="IPR005546">
    <property type="entry name" value="Autotransporte_beta"/>
</dbReference>
<dbReference type="InterPro" id="IPR051551">
    <property type="entry name" value="Autotransporter_adhesion"/>
</dbReference>
<dbReference type="InterPro" id="IPR036709">
    <property type="entry name" value="Autotransporte_beta_dom_sf"/>
</dbReference>
<dbReference type="InterPro" id="IPR012332">
    <property type="entry name" value="Autotransporter_pectin_lyase_C"/>
</dbReference>
<keyword evidence="6" id="KW-1185">Reference proteome</keyword>
<organism evidence="5 6">
    <name type="scientific">Xenorhabdus innexi</name>
    <dbReference type="NCBI Taxonomy" id="290109"/>
    <lineage>
        <taxon>Bacteria</taxon>
        <taxon>Pseudomonadati</taxon>
        <taxon>Pseudomonadota</taxon>
        <taxon>Gammaproteobacteria</taxon>
        <taxon>Enterobacterales</taxon>
        <taxon>Morganellaceae</taxon>
        <taxon>Xenorhabdus</taxon>
    </lineage>
</organism>
<dbReference type="Pfam" id="PF03797">
    <property type="entry name" value="Autotransporter"/>
    <property type="match status" value="1"/>
</dbReference>
<accession>A0A2G0N348</accession>
<dbReference type="Proteomes" id="UP000224871">
    <property type="component" value="Unassembled WGS sequence"/>
</dbReference>
<proteinExistence type="predicted"/>
<dbReference type="InterPro" id="IPR006315">
    <property type="entry name" value="OM_autotransptr_brl_dom"/>
</dbReference>
<evidence type="ECO:0000313" key="6">
    <source>
        <dbReference type="Proteomes" id="UP000224871"/>
    </source>
</evidence>
<dbReference type="NCBIfam" id="TIGR01414">
    <property type="entry name" value="autotrans_barl"/>
    <property type="match status" value="1"/>
</dbReference>
<dbReference type="PROSITE" id="PS51208">
    <property type="entry name" value="AUTOTRANSPORTER"/>
    <property type="match status" value="1"/>
</dbReference>
<dbReference type="SUPFAM" id="SSF51126">
    <property type="entry name" value="Pectin lyase-like"/>
    <property type="match status" value="2"/>
</dbReference>
<evidence type="ECO:0000313" key="5">
    <source>
        <dbReference type="EMBL" id="PHM29093.1"/>
    </source>
</evidence>
<dbReference type="Gene3D" id="2.160.20.20">
    <property type="match status" value="1"/>
</dbReference>
<name>A0A2G0N348_9GAMM</name>
<feature type="signal peptide" evidence="3">
    <location>
        <begin position="1"/>
        <end position="28"/>
    </location>
</feature>
<sequence length="1845" mass="193459">MKNYRYSLLSLAIKIALFFPGLSCYAEAASSCGKTETLTTIQSGTEKDPCNLINDESLLIEKSAAIAVPQGESDGFDDPYNMYYSAVNVGNSDNSGALIAVKQIKNNGTLSGSRGLTVSYTGSLGKLLNYEKMTGNEGAIWISGKVDTVDNYNLLESTDTSGVFYAIGVYDAQGSNTTPDMKGSVNEIMNRQGGTVEGIYVGNSTVNTINNHGKLTSFAGVIASDGATLFIASGDIKAINNYESITSIASGIIVEEGGSIGSVNNISGSKGITADKDAIQVILLSTPNPNTTQEKKSSQINQVTNDSLLYGKRYGIVLDGQGNIGTITNGTTGIIKGDKYAIYNKGSISGGIYNSGLIDGNIDLGDAVLYISGKGKINGDITGTQKSHIIIGDKYAAEFIFSHDIKNVDSVKVKKDSKFYLGDGKAAGNVSIDIANDGELYFNRIGKAIYDHIISGTGSVYQAGSSTTILSGKNTYTGPTFVQAGTLQLDSWSGTSHTINIDPKGTLALNLAGKSPFGSVLAGQGLVNKMGNGETTFSSSSPDFLGTMNVEAGQLFVADNAQLGGKTAQLNVKKGSTLGGRGKVGGSAIIESGGNLTGTQGSTLTFDHDLTLNDGARVDVSLNSAEGSEPTLFDVLGTLKMAGTLNVENASSLSAGEYDIFHYGDIAPDSAMTTAGGLPGSLSVDIDKAKKIVYLTNTAGKTLNYWAGGDGLWQVEGERNWTSKKGGVKTSWRNADKFAIFGNHAGTVRIDNSKGNVKVDGLQFSTGGYTLTGDLLTLEKGNQGNAVIRVGTSSRSAKEMLATIDAQLTGAVTLEKMGGGTLVFAADNNYSGGTKVTQGTLQLGNGGTQGNLLGDIALGSQGALAFNRSNPFTFGNNISGTGSVYQAGSSTTILSGKNTYTGPTFVQAGTLQLDSWSGTSNTINIDPKGTLALNLAGKSPFGSVLVGQGLVNKMGNGETTFSSSSPDFLGTMNVEAGQLFVADNAQLGGKTAQLNVKKDSTLGGRGKVGGSAIIESGGNLTGTQGSTLTFDHDLALNDGARVDVSLNSAEGSEPTLFDVLGTLKMAGTLNVENASSLSAGEYDIFHYGDIAPDSAMTTAGGLPGSLSVDIDKAKKIVYLTNTAGKTLNYWAGGDGLWQVEGERNWTSKKGGVKTSWRNADKFAIFGNHAGTVRIDNSKGNVKVDGLQFSTGGYTLTGDLLTLEKGNQGNAVIRVGTSSRSAKEMLATIDAQLMGAVTLEKMGGGTLVFAADNNYSGGTKVTQGTLQLGNGGTQGNLFGDIALGSQGALAFNHSNDRVFGGNITGQGSLIKNGNNALVLTGKNSYTGVTEIQQGTFRQGKENAFSADSSYLTGEKTFFDMGGFNTTISGLNHSGHLSFGGDDNAVGRTLTATGDYNGKNGTLNLATKLAGDDSPTDRFVVNGNTSGTTHLVVKNVGGEGAPTHKGIKVVEVNGLSNGEFNLVGDYHHQGDPVIVAGAYAYRLDKDGTDHSWHLRSSKNYKPANPTQPTPPNQLYHAGVSLYEAYGQVLQTLNSPGTLYDRIDSREDRLNNAGSNNVGNDDKNTRSSKAWGRVTGTYGKLSPHKSTSGAENITYYMTRAQVGVDNRLYENDQGAIDGGVFLQYSHINADVGSEHGKGNIRSKGYTVGGTGTWYGHNGFYLGGLAQMTYFSSDLNSKTAGKHLGEEKAALGYALSLEAGQRINLTPTWSFTPQAQLAYSSIRMDDFHDVFKTKVHFGQSNNMKLRVGSVLDYRPKWRDGQNKDKKSPHLYGLFNVRQELLGDSDSAHVANKAFSSRNDRLWGEVGAGGAYSWNNGKYVVYSQTSVNTSLNNAADNYEINAKLGLKIAW</sequence>
<dbReference type="SUPFAM" id="SSF103515">
    <property type="entry name" value="Autotransporter"/>
    <property type="match status" value="1"/>
</dbReference>
<feature type="region of interest" description="Disordered" evidence="2">
    <location>
        <begin position="1547"/>
        <end position="1567"/>
    </location>
</feature>
<dbReference type="RefSeq" id="WP_099137729.1">
    <property type="nucleotide sequence ID" value="NZ_CAWNQC010000287.1"/>
</dbReference>
<dbReference type="CDD" id="cd01344">
    <property type="entry name" value="PL2_Passenger_AT"/>
    <property type="match status" value="1"/>
</dbReference>
<dbReference type="Gene3D" id="2.40.128.130">
    <property type="entry name" value="Autotransporter beta-domain"/>
    <property type="match status" value="1"/>
</dbReference>
<protein>
    <submittedName>
        <fullName evidence="5">Autotransporter protein YapJ</fullName>
    </submittedName>
</protein>
<feature type="chain" id="PRO_5046572062" evidence="3">
    <location>
        <begin position="29"/>
        <end position="1845"/>
    </location>
</feature>
<evidence type="ECO:0000259" key="4">
    <source>
        <dbReference type="PROSITE" id="PS51208"/>
    </source>
</evidence>
<evidence type="ECO:0000256" key="1">
    <source>
        <dbReference type="ARBA" id="ARBA00022729"/>
    </source>
</evidence>
<dbReference type="PANTHER" id="PTHR35037">
    <property type="entry name" value="C-TERMINAL REGION OF AIDA-LIKE PROTEIN"/>
    <property type="match status" value="1"/>
</dbReference>
<dbReference type="InterPro" id="IPR013425">
    <property type="entry name" value="Autotrns_rpt"/>
</dbReference>
<dbReference type="EMBL" id="NIBU01000085">
    <property type="protein sequence ID" value="PHM29093.1"/>
    <property type="molecule type" value="Genomic_DNA"/>
</dbReference>
<feature type="region of interest" description="Disordered" evidence="2">
    <location>
        <begin position="1491"/>
        <end position="1511"/>
    </location>
</feature>
<reference evidence="5 6" key="1">
    <citation type="journal article" date="2017" name="Nat. Microbiol.">
        <title>Natural product diversity associated with the nematode symbionts Photorhabdus and Xenorhabdus.</title>
        <authorList>
            <person name="Tobias N.J."/>
            <person name="Wolff H."/>
            <person name="Djahanschiri B."/>
            <person name="Grundmann F."/>
            <person name="Kronenwerth M."/>
            <person name="Shi Y.M."/>
            <person name="Simonyi S."/>
            <person name="Grun P."/>
            <person name="Shapiro-Ilan D."/>
            <person name="Pidot S.J."/>
            <person name="Stinear T.P."/>
            <person name="Ebersberger I."/>
            <person name="Bode H.B."/>
        </authorList>
    </citation>
    <scope>NUCLEOTIDE SEQUENCE [LARGE SCALE GENOMIC DNA]</scope>
    <source>
        <strain evidence="5 6">DSM 16336</strain>
    </source>
</reference>
<keyword evidence="1 3" id="KW-0732">Signal</keyword>